<feature type="domain" description="LicD/FKTN/FKRP nucleotidyltransferase" evidence="1">
    <location>
        <begin position="163"/>
        <end position="214"/>
    </location>
</feature>
<dbReference type="Proteomes" id="UP000076420">
    <property type="component" value="Unassembled WGS sequence"/>
</dbReference>
<dbReference type="GO" id="GO:0009100">
    <property type="term" value="P:glycoprotein metabolic process"/>
    <property type="evidence" value="ECO:0007669"/>
    <property type="project" value="UniProtKB-ARBA"/>
</dbReference>
<dbReference type="EnsemblMetazoa" id="BGLB025134-RA">
    <property type="protein sequence ID" value="BGLB025134-PA"/>
    <property type="gene ID" value="BGLB025134"/>
</dbReference>
<dbReference type="PANTHER" id="PTHR43404">
    <property type="entry name" value="LIPOPOLYSACCHARIDE CHOLINEPHOSPHOTRANSFERASE LICD"/>
    <property type="match status" value="1"/>
</dbReference>
<evidence type="ECO:0000259" key="1">
    <source>
        <dbReference type="Pfam" id="PF04991"/>
    </source>
</evidence>
<evidence type="ECO:0000313" key="3">
    <source>
        <dbReference type="Proteomes" id="UP000076420"/>
    </source>
</evidence>
<dbReference type="STRING" id="6526.A0A2C9KZ81"/>
<reference evidence="2" key="1">
    <citation type="submission" date="2020-05" db="UniProtKB">
        <authorList>
            <consortium name="EnsemblMetazoa"/>
        </authorList>
    </citation>
    <scope>IDENTIFICATION</scope>
    <source>
        <strain evidence="2">BB02</strain>
    </source>
</reference>
<dbReference type="KEGG" id="bgt:106079904"/>
<dbReference type="PANTHER" id="PTHR43404:SF2">
    <property type="entry name" value="LIPOPOLYSACCHARIDE CHOLINEPHOSPHOTRANSFERASE LICD"/>
    <property type="match status" value="1"/>
</dbReference>
<protein>
    <recommendedName>
        <fullName evidence="1">LicD/FKTN/FKRP nucleotidyltransferase domain-containing protein</fullName>
    </recommendedName>
</protein>
<dbReference type="Pfam" id="PF04991">
    <property type="entry name" value="LicD"/>
    <property type="match status" value="1"/>
</dbReference>
<sequence length="364" mass="42390">MNGKMRRLWYAKLLCKVLTKPLLLSCLAMANVFVLLYSISSSQSFEVPPVRLVTRSSRILTVHEDRPQINSHSTLLNKDKLERKEVSYDDTQFKNARPHFGDDITKHHNGIAQSPMPINMSSYQTKDYKPKLKRYFLYRNTDVLEKQFRDLLEMFDNLLTDKDVGYFLYGGSLLGSYRHHGLIPWDDDVDVMVSFSERPLLRHLLNRLAPKFELSAQKTCSWKLYPASGLPLKGLAWKWPYLDIFFYQENATHIWDVCASYISEFSFNKSVVFPLRRRPFLGLKLLAPLYTKIVIENNYIIEDCQSSTFIHRWEIQKDPIIVPCSWLHSIHPFVTRTFTDGGCNETLVHQGKIINVFLDRGIAC</sequence>
<dbReference type="RefSeq" id="XP_013096614.2">
    <property type="nucleotide sequence ID" value="XM_013241160.2"/>
</dbReference>
<name>A0A2C9KZ81_BIOGL</name>
<organism evidence="2 3">
    <name type="scientific">Biomphalaria glabrata</name>
    <name type="common">Bloodfluke planorb</name>
    <name type="synonym">Freshwater snail</name>
    <dbReference type="NCBI Taxonomy" id="6526"/>
    <lineage>
        <taxon>Eukaryota</taxon>
        <taxon>Metazoa</taxon>
        <taxon>Spiralia</taxon>
        <taxon>Lophotrochozoa</taxon>
        <taxon>Mollusca</taxon>
        <taxon>Gastropoda</taxon>
        <taxon>Heterobranchia</taxon>
        <taxon>Euthyneura</taxon>
        <taxon>Panpulmonata</taxon>
        <taxon>Hygrophila</taxon>
        <taxon>Lymnaeoidea</taxon>
        <taxon>Planorbidae</taxon>
        <taxon>Biomphalaria</taxon>
    </lineage>
</organism>
<dbReference type="AlphaFoldDB" id="A0A2C9KZ81"/>
<evidence type="ECO:0000313" key="2">
    <source>
        <dbReference type="EnsemblMetazoa" id="BGLB025134-PA"/>
    </source>
</evidence>
<dbReference type="VEuPathDB" id="VectorBase:BGLAX_029010"/>
<gene>
    <name evidence="2" type="primary">106079904</name>
</gene>
<dbReference type="OrthoDB" id="419198at2759"/>
<dbReference type="EnsemblMetazoa" id="BGLB025134-RB">
    <property type="protein sequence ID" value="BGLB025134-PB"/>
    <property type="gene ID" value="BGLB025134"/>
</dbReference>
<dbReference type="InterPro" id="IPR007074">
    <property type="entry name" value="LicD/FKTN/FKRP_NTP_transf"/>
</dbReference>
<dbReference type="RefSeq" id="XP_013096615.2">
    <property type="nucleotide sequence ID" value="XM_013241161.2"/>
</dbReference>
<dbReference type="VEuPathDB" id="VectorBase:BGLB025134"/>
<proteinExistence type="predicted"/>
<accession>A0A2C9KZ81</accession>
<dbReference type="InterPro" id="IPR052942">
    <property type="entry name" value="LPS_cholinephosphotransferase"/>
</dbReference>